<evidence type="ECO:0000313" key="2">
    <source>
        <dbReference type="Proteomes" id="UP000198157"/>
    </source>
</evidence>
<organism evidence="1 2">
    <name type="scientific">Stenotrophomonas maltophilia</name>
    <name type="common">Pseudomonas maltophilia</name>
    <name type="synonym">Xanthomonas maltophilia</name>
    <dbReference type="NCBI Taxonomy" id="40324"/>
    <lineage>
        <taxon>Bacteria</taxon>
        <taxon>Pseudomonadati</taxon>
        <taxon>Pseudomonadota</taxon>
        <taxon>Gammaproteobacteria</taxon>
        <taxon>Lysobacterales</taxon>
        <taxon>Lysobacteraceae</taxon>
        <taxon>Stenotrophomonas</taxon>
        <taxon>Stenotrophomonas maltophilia group</taxon>
    </lineage>
</organism>
<accession>A0A246HNI9</accession>
<name>A0A246HNI9_STEMA</name>
<dbReference type="AlphaFoldDB" id="A0A246HNI9"/>
<evidence type="ECO:0000313" key="1">
    <source>
        <dbReference type="EMBL" id="OWQ54368.1"/>
    </source>
</evidence>
<reference evidence="1 2" key="1">
    <citation type="submission" date="2017-06" db="EMBL/GenBank/DDBJ databases">
        <authorList>
            <person name="Kim H.J."/>
            <person name="Triplett B.A."/>
        </authorList>
    </citation>
    <scope>NUCLEOTIDE SEQUENCE [LARGE SCALE GENOMIC DNA]</scope>
    <source>
        <strain evidence="1 2">13146</strain>
    </source>
</reference>
<dbReference type="Proteomes" id="UP000198157">
    <property type="component" value="Unassembled WGS sequence"/>
</dbReference>
<proteinExistence type="predicted"/>
<protein>
    <submittedName>
        <fullName evidence="1">Uncharacterized protein</fullName>
    </submittedName>
</protein>
<sequence length="96" mass="10298">MIGPAMMSEASHQIRTHLQCGDVELAHAVGIAALRDTPDDPAVVSALLELTAKLRSECMDMAIRKMDGSAIYAATEALLREVNVLTGQDLYGRFGP</sequence>
<gene>
    <name evidence="1" type="ORF">CEE60_08200</name>
</gene>
<comment type="caution">
    <text evidence="1">The sequence shown here is derived from an EMBL/GenBank/DDBJ whole genome shotgun (WGS) entry which is preliminary data.</text>
</comment>
<dbReference type="EMBL" id="NIVS01000019">
    <property type="protein sequence ID" value="OWQ54368.1"/>
    <property type="molecule type" value="Genomic_DNA"/>
</dbReference>